<accession>A0ABD1R1Z0</accession>
<reference evidence="4" key="1">
    <citation type="submission" date="2024-07" db="EMBL/GenBank/DDBJ databases">
        <title>Two chromosome-level genome assemblies of Korean endemic species Abeliophyllum distichum and Forsythia ovata (Oleaceae).</title>
        <authorList>
            <person name="Jang H."/>
        </authorList>
    </citation>
    <scope>NUCLEOTIDE SEQUENCE [LARGE SCALE GENOMIC DNA]</scope>
</reference>
<organism evidence="2 4">
    <name type="scientific">Forsythia ovata</name>
    <dbReference type="NCBI Taxonomy" id="205694"/>
    <lineage>
        <taxon>Eukaryota</taxon>
        <taxon>Viridiplantae</taxon>
        <taxon>Streptophyta</taxon>
        <taxon>Embryophyta</taxon>
        <taxon>Tracheophyta</taxon>
        <taxon>Spermatophyta</taxon>
        <taxon>Magnoliopsida</taxon>
        <taxon>eudicotyledons</taxon>
        <taxon>Gunneridae</taxon>
        <taxon>Pentapetalae</taxon>
        <taxon>asterids</taxon>
        <taxon>lamiids</taxon>
        <taxon>Lamiales</taxon>
        <taxon>Oleaceae</taxon>
        <taxon>Forsythieae</taxon>
        <taxon>Forsythia</taxon>
    </lineage>
</organism>
<dbReference type="EMBL" id="JBFOLJ010000013">
    <property type="protein sequence ID" value="KAL2482156.1"/>
    <property type="molecule type" value="Genomic_DNA"/>
</dbReference>
<feature type="compositionally biased region" description="Polar residues" evidence="1">
    <location>
        <begin position="43"/>
        <end position="56"/>
    </location>
</feature>
<sequence length="109" mass="12093">MCPKFLIQPFDPPEPPPISCRTHHYPHWTHHCPHRDPPPTSVLAGTTTNLPSSEPSPINNTLSWCSPLASLVPQLPFWSHSRRLIGSITPHSSDPQDTGQVVLLLDPQV</sequence>
<gene>
    <name evidence="2" type="ORF">Fot_43573</name>
    <name evidence="3" type="ORF">Fot_43600</name>
</gene>
<comment type="caution">
    <text evidence="2">The sequence shown here is derived from an EMBL/GenBank/DDBJ whole genome shotgun (WGS) entry which is preliminary data.</text>
</comment>
<dbReference type="AlphaFoldDB" id="A0ABD1R1Z0"/>
<evidence type="ECO:0000313" key="4">
    <source>
        <dbReference type="Proteomes" id="UP001604277"/>
    </source>
</evidence>
<evidence type="ECO:0000313" key="3">
    <source>
        <dbReference type="EMBL" id="KAL2482156.1"/>
    </source>
</evidence>
<keyword evidence="4" id="KW-1185">Reference proteome</keyword>
<dbReference type="EMBL" id="JBFOLJ010000013">
    <property type="protein sequence ID" value="KAL2482129.1"/>
    <property type="molecule type" value="Genomic_DNA"/>
</dbReference>
<proteinExistence type="predicted"/>
<evidence type="ECO:0000313" key="2">
    <source>
        <dbReference type="EMBL" id="KAL2482129.1"/>
    </source>
</evidence>
<protein>
    <submittedName>
        <fullName evidence="2">Uncharacterized protein</fullName>
    </submittedName>
</protein>
<reference evidence="2" key="2">
    <citation type="submission" date="2024-07" db="EMBL/GenBank/DDBJ databases">
        <title>Two chromosome-level genome assemblies of Korean endemic species Abeliophyllum distichum and Forsythia ovata (Oleaceae).</title>
        <authorList>
            <person name="Mun J.H."/>
        </authorList>
    </citation>
    <scope>NUCLEOTIDE SEQUENCE</scope>
    <source>
        <strain evidence="2">KNKB202402200001</strain>
        <tissue evidence="2">Leaf</tissue>
    </source>
</reference>
<name>A0ABD1R1Z0_9LAMI</name>
<feature type="region of interest" description="Disordered" evidence="1">
    <location>
        <begin position="36"/>
        <end position="56"/>
    </location>
</feature>
<dbReference type="Proteomes" id="UP001604277">
    <property type="component" value="Unassembled WGS sequence"/>
</dbReference>
<evidence type="ECO:0000256" key="1">
    <source>
        <dbReference type="SAM" id="MobiDB-lite"/>
    </source>
</evidence>